<evidence type="ECO:0000259" key="4">
    <source>
        <dbReference type="PROSITE" id="PS50860"/>
    </source>
</evidence>
<dbReference type="InterPro" id="IPR018164">
    <property type="entry name" value="Ala-tRNA-synth_IIc_N"/>
</dbReference>
<dbReference type="GO" id="GO:0005524">
    <property type="term" value="F:ATP binding"/>
    <property type="evidence" value="ECO:0007669"/>
    <property type="project" value="InterPro"/>
</dbReference>
<dbReference type="InterPro" id="IPR009000">
    <property type="entry name" value="Transl_B-barrel_sf"/>
</dbReference>
<dbReference type="GO" id="GO:0006419">
    <property type="term" value="P:alanyl-tRNA aminoacylation"/>
    <property type="evidence" value="ECO:0007669"/>
    <property type="project" value="InterPro"/>
</dbReference>
<organism evidence="5 6">
    <name type="scientific">Plenodomus tracheiphilus IPT5</name>
    <dbReference type="NCBI Taxonomy" id="1408161"/>
    <lineage>
        <taxon>Eukaryota</taxon>
        <taxon>Fungi</taxon>
        <taxon>Dikarya</taxon>
        <taxon>Ascomycota</taxon>
        <taxon>Pezizomycotina</taxon>
        <taxon>Dothideomycetes</taxon>
        <taxon>Pleosporomycetidae</taxon>
        <taxon>Pleosporales</taxon>
        <taxon>Pleosporineae</taxon>
        <taxon>Leptosphaeriaceae</taxon>
        <taxon>Plenodomus</taxon>
    </lineage>
</organism>
<evidence type="ECO:0000256" key="1">
    <source>
        <dbReference type="ARBA" id="ARBA00001947"/>
    </source>
</evidence>
<evidence type="ECO:0000256" key="3">
    <source>
        <dbReference type="ARBA" id="ARBA00008429"/>
    </source>
</evidence>
<dbReference type="AlphaFoldDB" id="A0A6A7AM94"/>
<dbReference type="FunFam" id="3.30.980.10:FF:000008">
    <property type="entry name" value="Similar to alanyl-tRNA synthetase"/>
    <property type="match status" value="1"/>
</dbReference>
<evidence type="ECO:0000313" key="5">
    <source>
        <dbReference type="EMBL" id="KAF2844123.1"/>
    </source>
</evidence>
<comment type="cofactor">
    <cofactor evidence="1">
        <name>Zn(2+)</name>
        <dbReference type="ChEBI" id="CHEBI:29105"/>
    </cofactor>
</comment>
<dbReference type="GO" id="GO:0003676">
    <property type="term" value="F:nucleic acid binding"/>
    <property type="evidence" value="ECO:0007669"/>
    <property type="project" value="InterPro"/>
</dbReference>
<dbReference type="InterPro" id="IPR018163">
    <property type="entry name" value="Thr/Ala-tRNA-synth_IIc_edit"/>
</dbReference>
<protein>
    <submittedName>
        <fullName evidence="5">ThrRS/AlaRS common domain-containing protein</fullName>
    </submittedName>
</protein>
<dbReference type="InterPro" id="IPR018165">
    <property type="entry name" value="Ala-tRNA-synth_IIc_core"/>
</dbReference>
<reference evidence="5" key="1">
    <citation type="submission" date="2020-01" db="EMBL/GenBank/DDBJ databases">
        <authorList>
            <consortium name="DOE Joint Genome Institute"/>
            <person name="Haridas S."/>
            <person name="Albert R."/>
            <person name="Binder M."/>
            <person name="Bloem J."/>
            <person name="Labutti K."/>
            <person name="Salamov A."/>
            <person name="Andreopoulos B."/>
            <person name="Baker S.E."/>
            <person name="Barry K."/>
            <person name="Bills G."/>
            <person name="Bluhm B.H."/>
            <person name="Cannon C."/>
            <person name="Castanera R."/>
            <person name="Culley D.E."/>
            <person name="Daum C."/>
            <person name="Ezra D."/>
            <person name="Gonzalez J.B."/>
            <person name="Henrissat B."/>
            <person name="Kuo A."/>
            <person name="Liang C."/>
            <person name="Lipzen A."/>
            <person name="Lutzoni F."/>
            <person name="Magnuson J."/>
            <person name="Mondo S."/>
            <person name="Nolan M."/>
            <person name="Ohm R."/>
            <person name="Pangilinan J."/>
            <person name="Park H.-J."/>
            <person name="Ramirez L."/>
            <person name="Alfaro M."/>
            <person name="Sun H."/>
            <person name="Tritt A."/>
            <person name="Yoshinaga Y."/>
            <person name="Zwiers L.-H."/>
            <person name="Turgeon B.G."/>
            <person name="Goodwin S.B."/>
            <person name="Spatafora J.W."/>
            <person name="Crous P.W."/>
            <person name="Grigoriev I.V."/>
        </authorList>
    </citation>
    <scope>NUCLEOTIDE SEQUENCE</scope>
    <source>
        <strain evidence="5">IPT5</strain>
    </source>
</reference>
<dbReference type="Pfam" id="PF01411">
    <property type="entry name" value="tRNA-synt_2c"/>
    <property type="match status" value="1"/>
</dbReference>
<dbReference type="OrthoDB" id="288942at2759"/>
<dbReference type="InterPro" id="IPR012947">
    <property type="entry name" value="tRNA_SAD"/>
</dbReference>
<dbReference type="SUPFAM" id="SSF50447">
    <property type="entry name" value="Translation proteins"/>
    <property type="match status" value="1"/>
</dbReference>
<dbReference type="Pfam" id="PF07973">
    <property type="entry name" value="tRNA_SAD"/>
    <property type="match status" value="1"/>
</dbReference>
<dbReference type="GO" id="GO:0005737">
    <property type="term" value="C:cytoplasm"/>
    <property type="evidence" value="ECO:0007669"/>
    <property type="project" value="UniProtKB-SubCell"/>
</dbReference>
<evidence type="ECO:0000256" key="2">
    <source>
        <dbReference type="ARBA" id="ARBA00004496"/>
    </source>
</evidence>
<comment type="subcellular location">
    <subcellularLocation>
        <location evidence="2">Cytoplasm</location>
    </subcellularLocation>
</comment>
<dbReference type="SUPFAM" id="SSF55186">
    <property type="entry name" value="ThrRS/AlaRS common domain"/>
    <property type="match status" value="1"/>
</dbReference>
<feature type="domain" description="Alanyl-transfer RNA synthetases family profile" evidence="4">
    <location>
        <begin position="38"/>
        <end position="330"/>
    </location>
</feature>
<name>A0A6A7AM94_9PLEO</name>
<evidence type="ECO:0000313" key="6">
    <source>
        <dbReference type="Proteomes" id="UP000799423"/>
    </source>
</evidence>
<dbReference type="EMBL" id="MU006415">
    <property type="protein sequence ID" value="KAF2844123.1"/>
    <property type="molecule type" value="Genomic_DNA"/>
</dbReference>
<gene>
    <name evidence="5" type="ORF">T440DRAFT_46030</name>
</gene>
<sequence>MPVRYCKNAAARCSLLACRRLTSAAVQPHILLSRARLLSRTSFLFLTFHTRYPRCNSFTMTMPKTVALFQQDETLRKHTTKIISVQPVTALSEANRPLFKTADECKDFVVVTAETIFYAQGGGQPCDTGKMTLTSSSDSSHCTFDVTSVRNGTDGQILHLGSFSPSSSSPFQPGASVEQAIDSEKRFLNSRIHTGGHVVGLAVRHLSSSIPDVTELKAQHYPDLAFVDFKGLIDGKHKEAVQAQVDAYISQALPVKVYFWNEAELREKCAVVPEAVAIPEGELVRAVDIVGAGAYPCGGTHVADTGMVGKVTIKKISRSKGNSKVSYVVS</sequence>
<keyword evidence="6" id="KW-1185">Reference proteome</keyword>
<proteinExistence type="inferred from homology"/>
<dbReference type="PANTHER" id="PTHR43462:SF2">
    <property type="entry name" value="THREONYL AND ALANYL TRNA SYNTHETASE SECOND ADDITIONAL DOMAIN-CONTAINING PROTEIN"/>
    <property type="match status" value="1"/>
</dbReference>
<dbReference type="InterPro" id="IPR051335">
    <property type="entry name" value="Alanyl-tRNA_Editing_Enzymes"/>
</dbReference>
<dbReference type="PANTHER" id="PTHR43462">
    <property type="entry name" value="ALANYL-TRNA EDITING PROTEIN"/>
    <property type="match status" value="1"/>
</dbReference>
<dbReference type="Gene3D" id="2.40.30.130">
    <property type="match status" value="1"/>
</dbReference>
<comment type="similarity">
    <text evidence="3">Belongs to the class-II aminoacyl-tRNA synthetase family. Alax-L subfamily.</text>
</comment>
<dbReference type="Proteomes" id="UP000799423">
    <property type="component" value="Unassembled WGS sequence"/>
</dbReference>
<dbReference type="GO" id="GO:0004813">
    <property type="term" value="F:alanine-tRNA ligase activity"/>
    <property type="evidence" value="ECO:0007669"/>
    <property type="project" value="InterPro"/>
</dbReference>
<accession>A0A6A7AM94</accession>
<dbReference type="SMART" id="SM00863">
    <property type="entry name" value="tRNA_SAD"/>
    <property type="match status" value="1"/>
</dbReference>
<dbReference type="Gene3D" id="3.30.980.10">
    <property type="entry name" value="Threonyl-trna Synthetase, Chain A, domain 2"/>
    <property type="match status" value="1"/>
</dbReference>
<dbReference type="PROSITE" id="PS50860">
    <property type="entry name" value="AA_TRNA_LIGASE_II_ALA"/>
    <property type="match status" value="1"/>
</dbReference>